<accession>A0A838LBS9</accession>
<keyword evidence="1" id="KW-0472">Membrane</keyword>
<comment type="caution">
    <text evidence="2">The sequence shown here is derived from an EMBL/GenBank/DDBJ whole genome shotgun (WGS) entry which is preliminary data.</text>
</comment>
<protein>
    <submittedName>
        <fullName evidence="2">DUF1275 domain-containing protein</fullName>
    </submittedName>
</protein>
<keyword evidence="1" id="KW-1133">Transmembrane helix</keyword>
<gene>
    <name evidence="2" type="ORF">HZF05_19745</name>
</gene>
<dbReference type="PANTHER" id="PTHR37314:SF4">
    <property type="entry name" value="UPF0700 TRANSMEMBRANE PROTEIN YOAK"/>
    <property type="match status" value="1"/>
</dbReference>
<evidence type="ECO:0000313" key="2">
    <source>
        <dbReference type="EMBL" id="MBA2936322.1"/>
    </source>
</evidence>
<dbReference type="EMBL" id="JACEIB010000027">
    <property type="protein sequence ID" value="MBA2936322.1"/>
    <property type="molecule type" value="Genomic_DNA"/>
</dbReference>
<keyword evidence="3" id="KW-1185">Reference proteome</keyword>
<feature type="transmembrane region" description="Helical" evidence="1">
    <location>
        <begin position="113"/>
        <end position="132"/>
    </location>
</feature>
<dbReference type="PANTHER" id="PTHR37314">
    <property type="entry name" value="SLR0142 PROTEIN"/>
    <property type="match status" value="1"/>
</dbReference>
<keyword evidence="1" id="KW-0812">Transmembrane</keyword>
<feature type="transmembrane region" description="Helical" evidence="1">
    <location>
        <begin position="58"/>
        <end position="78"/>
    </location>
</feature>
<feature type="transmembrane region" description="Helical" evidence="1">
    <location>
        <begin position="90"/>
        <end position="107"/>
    </location>
</feature>
<dbReference type="Proteomes" id="UP000570166">
    <property type="component" value="Unassembled WGS sequence"/>
</dbReference>
<dbReference type="AlphaFoldDB" id="A0A838LBS9"/>
<dbReference type="InterPro" id="IPR010699">
    <property type="entry name" value="DUF1275"/>
</dbReference>
<reference evidence="2 3" key="1">
    <citation type="submission" date="2020-07" db="EMBL/GenBank/DDBJ databases">
        <authorList>
            <person name="Sun Q."/>
        </authorList>
    </citation>
    <scope>NUCLEOTIDE SEQUENCE [LARGE SCALE GENOMIC DNA]</scope>
    <source>
        <strain evidence="2 3">CGMCC 1.13654</strain>
    </source>
</reference>
<dbReference type="RefSeq" id="WP_160364188.1">
    <property type="nucleotide sequence ID" value="NZ_JACEIB010000027.1"/>
</dbReference>
<name>A0A838LBS9_9SPHN</name>
<evidence type="ECO:0000313" key="3">
    <source>
        <dbReference type="Proteomes" id="UP000570166"/>
    </source>
</evidence>
<organism evidence="2 3">
    <name type="scientific">Sphingomonas chungangi</name>
    <dbReference type="NCBI Taxonomy" id="2683589"/>
    <lineage>
        <taxon>Bacteria</taxon>
        <taxon>Pseudomonadati</taxon>
        <taxon>Pseudomonadota</taxon>
        <taxon>Alphaproteobacteria</taxon>
        <taxon>Sphingomonadales</taxon>
        <taxon>Sphingomonadaceae</taxon>
        <taxon>Sphingomonas</taxon>
    </lineage>
</organism>
<sequence length="217" mass="22514">MLEVSTPDRKATVLLLLAIAGCVDAVGLYETGRYFVSFMSGNTTQVAQHLAFHDFASAGLPAGLIALFVAGCTIGTMIAKRAGAARAAGILLLIEAALLAASVWAFGSPWPQIGIILLPVGMGLANIVTVHAGRAEPGATHATGALVKLGILLADAGERGRIADMGFQFAMWLALLVGSILGAFGRLHRGIETLWVPVAILVLLGIVDLIANRRRPA</sequence>
<dbReference type="Pfam" id="PF06912">
    <property type="entry name" value="DUF1275"/>
    <property type="match status" value="1"/>
</dbReference>
<feature type="transmembrane region" description="Helical" evidence="1">
    <location>
        <begin position="169"/>
        <end position="188"/>
    </location>
</feature>
<proteinExistence type="predicted"/>
<feature type="transmembrane region" description="Helical" evidence="1">
    <location>
        <begin position="194"/>
        <end position="211"/>
    </location>
</feature>
<evidence type="ECO:0000256" key="1">
    <source>
        <dbReference type="SAM" id="Phobius"/>
    </source>
</evidence>